<sequence>MDNPAVIVERPGDWRDLVVRPREHAELAPLVDPVVTFTEKILATAIPDYRHIVGGVALVIRTGTAAHDTYAKWQAGHDVGFGDAVKLVAGATGVAASVIGKNPSHLLGRTVNLAADGVSVIAKVNGAIEVEEFRPEDQLLNTYTQVGGPGAELLAATAGLLKAVAAVDSSPGADSATSVLQTRRDGSATDIQDILDKIGRTAASHAVPPVSEA</sequence>
<gene>
    <name evidence="1" type="ORF">V1Y59_16305</name>
</gene>
<dbReference type="Proteomes" id="UP001335729">
    <property type="component" value="Unassembled WGS sequence"/>
</dbReference>
<keyword evidence="2" id="KW-1185">Reference proteome</keyword>
<reference evidence="1 2" key="1">
    <citation type="submission" date="2024-01" db="EMBL/GenBank/DDBJ databases">
        <title>Draft genome sequence of Gordonia sp. PKS22-38.</title>
        <authorList>
            <person name="Suphannarot A."/>
            <person name="Mingma R."/>
        </authorList>
    </citation>
    <scope>NUCLEOTIDE SEQUENCE [LARGE SCALE GENOMIC DNA]</scope>
    <source>
        <strain evidence="1 2">PKS22-38</strain>
    </source>
</reference>
<comment type="caution">
    <text evidence="1">The sequence shown here is derived from an EMBL/GenBank/DDBJ whole genome shotgun (WGS) entry which is preliminary data.</text>
</comment>
<evidence type="ECO:0000313" key="1">
    <source>
        <dbReference type="EMBL" id="MEE4024650.1"/>
    </source>
</evidence>
<organism evidence="1 2">
    <name type="scientific">Gordonia prachuapensis</name>
    <dbReference type="NCBI Taxonomy" id="3115651"/>
    <lineage>
        <taxon>Bacteria</taxon>
        <taxon>Bacillati</taxon>
        <taxon>Actinomycetota</taxon>
        <taxon>Actinomycetes</taxon>
        <taxon>Mycobacteriales</taxon>
        <taxon>Gordoniaceae</taxon>
        <taxon>Gordonia</taxon>
    </lineage>
</organism>
<evidence type="ECO:0000313" key="2">
    <source>
        <dbReference type="Proteomes" id="UP001335729"/>
    </source>
</evidence>
<protein>
    <submittedName>
        <fullName evidence="1">Uncharacterized protein</fullName>
    </submittedName>
</protein>
<dbReference type="RefSeq" id="WP_330506002.1">
    <property type="nucleotide sequence ID" value="NZ_JAZDUE010000013.1"/>
</dbReference>
<proteinExistence type="predicted"/>
<dbReference type="EMBL" id="JAZDUE010000013">
    <property type="protein sequence ID" value="MEE4024650.1"/>
    <property type="molecule type" value="Genomic_DNA"/>
</dbReference>
<name>A0ABU7MWD9_9ACTN</name>
<accession>A0ABU7MWD9</accession>